<name>A0A9Q1G3C5_SYNKA</name>
<reference evidence="2" key="1">
    <citation type="journal article" date="2023" name="Science">
        <title>Genome structures resolve the early diversification of teleost fishes.</title>
        <authorList>
            <person name="Parey E."/>
            <person name="Louis A."/>
            <person name="Montfort J."/>
            <person name="Bouchez O."/>
            <person name="Roques C."/>
            <person name="Iampietro C."/>
            <person name="Lluch J."/>
            <person name="Castinel A."/>
            <person name="Donnadieu C."/>
            <person name="Desvignes T."/>
            <person name="Floi Bucao C."/>
            <person name="Jouanno E."/>
            <person name="Wen M."/>
            <person name="Mejri S."/>
            <person name="Dirks R."/>
            <person name="Jansen H."/>
            <person name="Henkel C."/>
            <person name="Chen W.J."/>
            <person name="Zahm M."/>
            <person name="Cabau C."/>
            <person name="Klopp C."/>
            <person name="Thompson A.W."/>
            <person name="Robinson-Rechavi M."/>
            <person name="Braasch I."/>
            <person name="Lecointre G."/>
            <person name="Bobe J."/>
            <person name="Postlethwait J.H."/>
            <person name="Berthelot C."/>
            <person name="Roest Crollius H."/>
            <person name="Guiguen Y."/>
        </authorList>
    </citation>
    <scope>NUCLEOTIDE SEQUENCE</scope>
    <source>
        <strain evidence="2">WJC10195</strain>
    </source>
</reference>
<dbReference type="AlphaFoldDB" id="A0A9Q1G3C5"/>
<dbReference type="Proteomes" id="UP001152622">
    <property type="component" value="Chromosome 2"/>
</dbReference>
<keyword evidence="3" id="KW-1185">Reference proteome</keyword>
<feature type="region of interest" description="Disordered" evidence="1">
    <location>
        <begin position="60"/>
        <end position="79"/>
    </location>
</feature>
<protein>
    <submittedName>
        <fullName evidence="2">Uncharacterized protein</fullName>
    </submittedName>
</protein>
<proteinExistence type="predicted"/>
<evidence type="ECO:0000313" key="2">
    <source>
        <dbReference type="EMBL" id="KAJ8374263.1"/>
    </source>
</evidence>
<gene>
    <name evidence="2" type="ORF">SKAU_G00048430</name>
</gene>
<evidence type="ECO:0000256" key="1">
    <source>
        <dbReference type="SAM" id="MobiDB-lite"/>
    </source>
</evidence>
<organism evidence="2 3">
    <name type="scientific">Synaphobranchus kaupii</name>
    <name type="common">Kaup's arrowtooth eel</name>
    <dbReference type="NCBI Taxonomy" id="118154"/>
    <lineage>
        <taxon>Eukaryota</taxon>
        <taxon>Metazoa</taxon>
        <taxon>Chordata</taxon>
        <taxon>Craniata</taxon>
        <taxon>Vertebrata</taxon>
        <taxon>Euteleostomi</taxon>
        <taxon>Actinopterygii</taxon>
        <taxon>Neopterygii</taxon>
        <taxon>Teleostei</taxon>
        <taxon>Anguilliformes</taxon>
        <taxon>Synaphobranchidae</taxon>
        <taxon>Synaphobranchus</taxon>
    </lineage>
</organism>
<accession>A0A9Q1G3C5</accession>
<evidence type="ECO:0000313" key="3">
    <source>
        <dbReference type="Proteomes" id="UP001152622"/>
    </source>
</evidence>
<comment type="caution">
    <text evidence="2">The sequence shown here is derived from an EMBL/GenBank/DDBJ whole genome shotgun (WGS) entry which is preliminary data.</text>
</comment>
<sequence>MCRVVSNREERERFYKCTPRSWKTWGHGCSRLPQGRAREMSLLPQAEARDDIKAGLLSKSDVVSQAGPQQEAKDRPSALLPDSHVTDIFQLGGAALSAGWGRMNGGSWEMSNG</sequence>
<dbReference type="EMBL" id="JAINUF010000002">
    <property type="protein sequence ID" value="KAJ8374263.1"/>
    <property type="molecule type" value="Genomic_DNA"/>
</dbReference>